<dbReference type="NCBIfam" id="TIGR01652">
    <property type="entry name" value="ATPase-Plipid"/>
    <property type="match status" value="2"/>
</dbReference>
<feature type="binding site" evidence="14">
    <location>
        <position position="616"/>
    </location>
    <ligand>
        <name>ATP</name>
        <dbReference type="ChEBI" id="CHEBI:30616"/>
    </ligand>
</feature>
<feature type="transmembrane region" description="Helical" evidence="16">
    <location>
        <begin position="1316"/>
        <end position="1336"/>
    </location>
</feature>
<keyword evidence="8 15" id="KW-0460">Magnesium</keyword>
<dbReference type="Pfam" id="PF16209">
    <property type="entry name" value="PhoLip_ATPase_N"/>
    <property type="match status" value="1"/>
</dbReference>
<comment type="catalytic activity">
    <reaction evidence="12 16">
        <text>ATP + H2O + phospholipidSide 1 = ADP + phosphate + phospholipidSide 2.</text>
        <dbReference type="EC" id="7.6.2.1"/>
    </reaction>
</comment>
<evidence type="ECO:0000313" key="21">
    <source>
        <dbReference type="EMBL" id="CAH0100862.1"/>
    </source>
</evidence>
<dbReference type="InterPro" id="IPR036412">
    <property type="entry name" value="HAD-like_sf"/>
</dbReference>
<comment type="subcellular location">
    <subcellularLocation>
        <location evidence="2">Endomembrane system</location>
    </subcellularLocation>
    <subcellularLocation>
        <location evidence="1 16">Membrane</location>
        <topology evidence="1 16">Multi-pass membrane protein</topology>
    </subcellularLocation>
</comment>
<feature type="region of interest" description="Disordered" evidence="17">
    <location>
        <begin position="752"/>
        <end position="850"/>
    </location>
</feature>
<evidence type="ECO:0000256" key="11">
    <source>
        <dbReference type="ARBA" id="ARBA00023136"/>
    </source>
</evidence>
<dbReference type="GO" id="GO:0005524">
    <property type="term" value="F:ATP binding"/>
    <property type="evidence" value="ECO:0007669"/>
    <property type="project" value="UniProtKB-UniRule"/>
</dbReference>
<dbReference type="GO" id="GO:0045332">
    <property type="term" value="P:phospholipid translocation"/>
    <property type="evidence" value="ECO:0007669"/>
    <property type="project" value="TreeGrafter"/>
</dbReference>
<dbReference type="PANTHER" id="PTHR24092:SF218">
    <property type="entry name" value="PHOSPHOLIPID-TRANSPORTING ATPASE"/>
    <property type="match status" value="1"/>
</dbReference>
<feature type="binding site" evidence="15">
    <location>
        <position position="1226"/>
    </location>
    <ligand>
        <name>Mg(2+)</name>
        <dbReference type="ChEBI" id="CHEBI:18420"/>
    </ligand>
</feature>
<dbReference type="PANTHER" id="PTHR24092">
    <property type="entry name" value="PROBABLE PHOSPHOLIPID-TRANSPORTING ATPASE"/>
    <property type="match status" value="1"/>
</dbReference>
<feature type="transmembrane region" description="Helical" evidence="16">
    <location>
        <begin position="542"/>
        <end position="568"/>
    </location>
</feature>
<dbReference type="SFLD" id="SFLDS00003">
    <property type="entry name" value="Haloacid_Dehalogenase"/>
    <property type="match status" value="1"/>
</dbReference>
<dbReference type="InterPro" id="IPR023214">
    <property type="entry name" value="HAD_sf"/>
</dbReference>
<evidence type="ECO:0000256" key="7">
    <source>
        <dbReference type="ARBA" id="ARBA00022840"/>
    </source>
</evidence>
<keyword evidence="11 16" id="KW-0472">Membrane</keyword>
<dbReference type="OrthoDB" id="377733at2759"/>
<feature type="binding site" evidence="14">
    <location>
        <position position="1206"/>
    </location>
    <ligand>
        <name>ATP</name>
        <dbReference type="ChEBI" id="CHEBI:30616"/>
    </ligand>
</feature>
<dbReference type="PRINTS" id="PR00119">
    <property type="entry name" value="CATATPASE"/>
</dbReference>
<feature type="compositionally biased region" description="Low complexity" evidence="17">
    <location>
        <begin position="778"/>
        <end position="789"/>
    </location>
</feature>
<keyword evidence="9 16" id="KW-1278">Translocase</keyword>
<keyword evidence="5 15" id="KW-0479">Metal-binding</keyword>
<dbReference type="GO" id="GO:0016887">
    <property type="term" value="F:ATP hydrolysis activity"/>
    <property type="evidence" value="ECO:0007669"/>
    <property type="project" value="InterPro"/>
</dbReference>
<dbReference type="Gene3D" id="3.40.50.1000">
    <property type="entry name" value="HAD superfamily/HAD-like"/>
    <property type="match status" value="2"/>
</dbReference>
<feature type="transmembrane region" description="Helical" evidence="16">
    <location>
        <begin position="289"/>
        <end position="307"/>
    </location>
</feature>
<keyword evidence="10 16" id="KW-1133">Transmembrane helix</keyword>
<dbReference type="FunFam" id="2.70.150.10:FF:000054">
    <property type="entry name" value="Phospholipid-transporting ATPase"/>
    <property type="match status" value="1"/>
</dbReference>
<dbReference type="InterPro" id="IPR059000">
    <property type="entry name" value="ATPase_P-type_domA"/>
</dbReference>
<feature type="transmembrane region" description="Helical" evidence="16">
    <location>
        <begin position="1426"/>
        <end position="1446"/>
    </location>
</feature>
<feature type="transmembrane region" description="Helical" evidence="16">
    <location>
        <begin position="1284"/>
        <end position="1304"/>
    </location>
</feature>
<dbReference type="InterPro" id="IPR023299">
    <property type="entry name" value="ATPase_P-typ_cyto_dom_N"/>
</dbReference>
<dbReference type="SFLD" id="SFLDF00027">
    <property type="entry name" value="p-type_atpase"/>
    <property type="match status" value="1"/>
</dbReference>
<name>A0A8J2RGS1_9CRUS</name>
<evidence type="ECO:0000256" key="13">
    <source>
        <dbReference type="PIRSR" id="PIRSR606539-1"/>
    </source>
</evidence>
<organism evidence="21 22">
    <name type="scientific">Daphnia galeata</name>
    <dbReference type="NCBI Taxonomy" id="27404"/>
    <lineage>
        <taxon>Eukaryota</taxon>
        <taxon>Metazoa</taxon>
        <taxon>Ecdysozoa</taxon>
        <taxon>Arthropoda</taxon>
        <taxon>Crustacea</taxon>
        <taxon>Branchiopoda</taxon>
        <taxon>Diplostraca</taxon>
        <taxon>Cladocera</taxon>
        <taxon>Anomopoda</taxon>
        <taxon>Daphniidae</taxon>
        <taxon>Daphnia</taxon>
    </lineage>
</organism>
<dbReference type="Proteomes" id="UP000789390">
    <property type="component" value="Unassembled WGS sequence"/>
</dbReference>
<dbReference type="GO" id="GO:0005886">
    <property type="term" value="C:plasma membrane"/>
    <property type="evidence" value="ECO:0007669"/>
    <property type="project" value="TreeGrafter"/>
</dbReference>
<dbReference type="Gene3D" id="2.70.150.10">
    <property type="entry name" value="Calcium-transporting ATPase, cytoplasmic transduction domain A"/>
    <property type="match status" value="1"/>
</dbReference>
<feature type="binding site" evidence="14">
    <location>
        <position position="614"/>
    </location>
    <ligand>
        <name>ATP</name>
        <dbReference type="ChEBI" id="CHEBI:30616"/>
    </ligand>
</feature>
<keyword evidence="7 14" id="KW-0067">ATP-binding</keyword>
<evidence type="ECO:0000256" key="16">
    <source>
        <dbReference type="RuleBase" id="RU362033"/>
    </source>
</evidence>
<evidence type="ECO:0000256" key="8">
    <source>
        <dbReference type="ARBA" id="ARBA00022842"/>
    </source>
</evidence>
<comment type="similarity">
    <text evidence="3 16">Belongs to the cation transport ATPase (P-type) (TC 3.A.3) family. Type IV subfamily.</text>
</comment>
<feature type="binding site" evidence="14">
    <location>
        <position position="615"/>
    </location>
    <ligand>
        <name>ATP</name>
        <dbReference type="ChEBI" id="CHEBI:30616"/>
    </ligand>
</feature>
<evidence type="ECO:0000256" key="15">
    <source>
        <dbReference type="PIRSR" id="PIRSR606539-3"/>
    </source>
</evidence>
<feature type="binding site" evidence="14">
    <location>
        <position position="899"/>
    </location>
    <ligand>
        <name>ATP</name>
        <dbReference type="ChEBI" id="CHEBI:30616"/>
    </ligand>
</feature>
<feature type="binding site" evidence="15">
    <location>
        <position position="1230"/>
    </location>
    <ligand>
        <name>Mg(2+)</name>
        <dbReference type="ChEBI" id="CHEBI:18420"/>
    </ligand>
</feature>
<dbReference type="SFLD" id="SFLDG00002">
    <property type="entry name" value="C1.7:_P-type_atpase_like"/>
    <property type="match status" value="1"/>
</dbReference>
<dbReference type="FunFam" id="3.40.50.1000:FF:000001">
    <property type="entry name" value="Phospholipid-transporting ATPase IC"/>
    <property type="match status" value="1"/>
</dbReference>
<comment type="caution">
    <text evidence="21">The sequence shown here is derived from an EMBL/GenBank/DDBJ whole genome shotgun (WGS) entry which is preliminary data.</text>
</comment>
<feature type="binding site" evidence="14">
    <location>
        <position position="1084"/>
    </location>
    <ligand>
        <name>ATP</name>
        <dbReference type="ChEBI" id="CHEBI:30616"/>
    </ligand>
</feature>
<feature type="binding site" evidence="14">
    <location>
        <position position="1230"/>
    </location>
    <ligand>
        <name>ATP</name>
        <dbReference type="ChEBI" id="CHEBI:30616"/>
    </ligand>
</feature>
<dbReference type="NCBIfam" id="TIGR01494">
    <property type="entry name" value="ATPase_P-type"/>
    <property type="match status" value="1"/>
</dbReference>
<feature type="binding site" evidence="14">
    <location>
        <position position="941"/>
    </location>
    <ligand>
        <name>ATP</name>
        <dbReference type="ChEBI" id="CHEBI:30616"/>
    </ligand>
</feature>
<dbReference type="InterPro" id="IPR032631">
    <property type="entry name" value="P-type_ATPase_N"/>
</dbReference>
<dbReference type="Pfam" id="PF00122">
    <property type="entry name" value="E1-E2_ATPase"/>
    <property type="match status" value="1"/>
</dbReference>
<dbReference type="InterPro" id="IPR023298">
    <property type="entry name" value="ATPase_P-typ_TM_dom_sf"/>
</dbReference>
<evidence type="ECO:0000259" key="19">
    <source>
        <dbReference type="Pfam" id="PF16209"/>
    </source>
</evidence>
<dbReference type="SUPFAM" id="SSF81660">
    <property type="entry name" value="Metal cation-transporting ATPase, ATP-binding domain N"/>
    <property type="match status" value="1"/>
</dbReference>
<feature type="domain" description="P-type ATPase A" evidence="18">
    <location>
        <begin position="325"/>
        <end position="404"/>
    </location>
</feature>
<evidence type="ECO:0000259" key="18">
    <source>
        <dbReference type="Pfam" id="PF00122"/>
    </source>
</evidence>
<feature type="transmembrane region" description="Helical" evidence="16">
    <location>
        <begin position="485"/>
        <end position="510"/>
    </location>
</feature>
<dbReference type="InterPro" id="IPR001757">
    <property type="entry name" value="P_typ_ATPase"/>
</dbReference>
<dbReference type="SUPFAM" id="SSF81653">
    <property type="entry name" value="Calcium ATPase, transduction domain A"/>
    <property type="match status" value="1"/>
</dbReference>
<evidence type="ECO:0000256" key="12">
    <source>
        <dbReference type="ARBA" id="ARBA00034036"/>
    </source>
</evidence>
<evidence type="ECO:0000256" key="9">
    <source>
        <dbReference type="ARBA" id="ARBA00022967"/>
    </source>
</evidence>
<dbReference type="InterPro" id="IPR018303">
    <property type="entry name" value="ATPase_P-typ_P_site"/>
</dbReference>
<dbReference type="InterPro" id="IPR032630">
    <property type="entry name" value="P_typ_ATPase_c"/>
</dbReference>
<feature type="binding site" evidence="14">
    <location>
        <position position="1229"/>
    </location>
    <ligand>
        <name>ATP</name>
        <dbReference type="ChEBI" id="CHEBI:30616"/>
    </ligand>
</feature>
<feature type="transmembrane region" description="Helical" evidence="16">
    <location>
        <begin position="1458"/>
        <end position="1482"/>
    </location>
</feature>
<feature type="compositionally biased region" description="Polar residues" evidence="17">
    <location>
        <begin position="818"/>
        <end position="841"/>
    </location>
</feature>
<dbReference type="Gene3D" id="1.20.1110.10">
    <property type="entry name" value="Calcium-transporting ATPase, transmembrane domain"/>
    <property type="match status" value="1"/>
</dbReference>
<evidence type="ECO:0000256" key="1">
    <source>
        <dbReference type="ARBA" id="ARBA00004141"/>
    </source>
</evidence>
<evidence type="ECO:0000256" key="10">
    <source>
        <dbReference type="ARBA" id="ARBA00022989"/>
    </source>
</evidence>
<keyword evidence="22" id="KW-1185">Reference proteome</keyword>
<feature type="region of interest" description="Disordered" evidence="17">
    <location>
        <begin position="121"/>
        <end position="165"/>
    </location>
</feature>
<dbReference type="FunFam" id="3.40.1110.10:FF:000148">
    <property type="entry name" value="Phospholipid-transporting ATPase"/>
    <property type="match status" value="1"/>
</dbReference>
<evidence type="ECO:0000313" key="22">
    <source>
        <dbReference type="Proteomes" id="UP000789390"/>
    </source>
</evidence>
<sequence>MFGMDFDSLGTTYFFPDVMQPPIELETVNPLPSRGWPGGAKGHVRSASHGVIGVSLLNPTLHPQPCTPSPAIGLLEAASGLNKGERSSQDVSSTNPTVLKLPYTGILRQGHTRALSQGQIPNQQVQPTKGHSRTGSRTDFLLPPGHQDRTTSGAVHGTRHKRQVSRTLSNDVFTKGHSRQASRTESIYTIRQTRIPWVNRFLFWRQAKTPEPPRMRTVVPNHAVPPSVKAKHHPNKAYSDNAIRTSKYTPLSFIPKNLLEQFHRFANLYFLFIVLLNWIPAISAFGKEVAMIPVIFVLGVTAIKDAFEDYRRRQSDLRINNSTCRVYRVEEDRYARVLFSDVKVGDIIHLSCDEIIPADLLLLRSSEKQGLCFIETSNLDGENNLKQRSAPQMMLSKQQNFQPKAFVSHVECEAPTTKIYQFHGAIVNPDGSRVPVGRENLLLRDCALKNTDFVEGIVVYAGHESKAMLNHGGPRYKRTQLEQAMNMDVVCVVILVLLCLAGACGCGLWLKSYIPHLPVPFLPLVEFHAGDNVMAGNEPDPFYQAFLAFWTYVIILQVMIPLSLYVTIELAKLLQIFHIHNDPHLRDPITNQAIECRALNITEELGQIQYIFSDKTGTLTENNMIFRRCSVGGIDYNHPQINKDAPPLKPGERQKIYPNPRLQEELKQFELQRRAVFESSDSDVENRPHINVQARRLEEFFLLMAVCNTVVVAKKPHRDRMNDVGQIELSGVDCSVHISHAVDDCEGESITTIISDRGPSPSIESGSVSMSSTTLIVPPDSTSTPHSTSILDQNTNATPKRPGNLSFFSGRHSARYRPSNQQNFQRPLSPIDSSAETTPSESPAPPLRPRFLQLPSLASAQSFFSLRRSSTPTSDISTSQPATPSSDRKNFYEAESPDELALIDASCCYNIRLFQRSVHHVIVSLPGEGTTEYEVLEVLPFDSTRKRMSIVLRRPETRQIVVYCKGADSAILPRLAYTQSFAENQIIQRTEHHVNQYSKQGLRTLVMAKRVLSDEEFAVWLVAHNEAKAALEGRERLLYESYCRIERDLSLLGATGIEDKLQDQVPETISCLRKAGIVVWVLTGDKQETAVNIAYACSLFSPDMEVIKLNARSKNAAEAAIHCHLDAIQRELVTVANANETGNRLRSFFPLASDNSSMVVKRKALVVDGKTLLYILDKRSNLQKPFLHLTRHCAAVLCCRATPLQKAFIVKIVKQQLHIRTLGIGDGANDVSMIQTADVGIGISGVEGRQAVMASDFAIPRFSFLLRLLLVHGHWCYDRLARMVLYFFYKNANFVFVIFWYQLYCGFSGTVMVDQIYLMFFNLFFTSLPPLAMGIYDQSASAELLLAQPLLYAVGREAQLYRSHSFWVNIIDALYQSTVIFFIAYCAYGDTTADLWEFGTLVTSSCIFVMLIHIASEFRSWTGLHFLSLLASVSLYMSFALTYNAVCVDCPGLPNPYWVMQHCLTTLLFWATLILTCVLAFIPRFTIKALFCLIQPSVVHQALLDQKISERSKKQDLRVSWSRTSTRLTVVRTNDN</sequence>
<feature type="compositionally biased region" description="Polar residues" evidence="17">
    <location>
        <begin position="121"/>
        <end position="137"/>
    </location>
</feature>
<protein>
    <recommendedName>
        <fullName evidence="16">Phospholipid-transporting ATPase</fullName>
        <ecNumber evidence="16">7.6.2.1</ecNumber>
    </recommendedName>
</protein>
<dbReference type="InterPro" id="IPR044492">
    <property type="entry name" value="P_typ_ATPase_HD_dom"/>
</dbReference>
<feature type="binding site" evidence="14">
    <location>
        <position position="1200"/>
    </location>
    <ligand>
        <name>ATP</name>
        <dbReference type="ChEBI" id="CHEBI:30616"/>
    </ligand>
</feature>
<feature type="domain" description="P-type ATPase N-terminal" evidence="19">
    <location>
        <begin position="232"/>
        <end position="289"/>
    </location>
</feature>
<accession>A0A8J2RGS1</accession>
<comment type="cofactor">
    <cofactor evidence="15">
        <name>Mg(2+)</name>
        <dbReference type="ChEBI" id="CHEBI:18420"/>
    </cofactor>
</comment>
<dbReference type="FunFam" id="3.40.50.1000:FF:000130">
    <property type="entry name" value="Phospholipid-transporting ATPase"/>
    <property type="match status" value="1"/>
</dbReference>
<keyword evidence="4 16" id="KW-0812">Transmembrane</keyword>
<evidence type="ECO:0000256" key="3">
    <source>
        <dbReference type="ARBA" id="ARBA00008109"/>
    </source>
</evidence>
<dbReference type="SUPFAM" id="SSF81665">
    <property type="entry name" value="Calcium ATPase, transmembrane domain M"/>
    <property type="match status" value="1"/>
</dbReference>
<evidence type="ECO:0000256" key="2">
    <source>
        <dbReference type="ARBA" id="ARBA00004308"/>
    </source>
</evidence>
<dbReference type="GO" id="GO:0140326">
    <property type="term" value="F:ATPase-coupled intramembrane lipid transporter activity"/>
    <property type="evidence" value="ECO:0007669"/>
    <property type="project" value="UniProtKB-EC"/>
</dbReference>
<evidence type="ECO:0000256" key="6">
    <source>
        <dbReference type="ARBA" id="ARBA00022741"/>
    </source>
</evidence>
<dbReference type="InterPro" id="IPR006539">
    <property type="entry name" value="P-type_ATPase_IV"/>
</dbReference>
<feature type="transmembrane region" description="Helical" evidence="16">
    <location>
        <begin position="1366"/>
        <end position="1389"/>
    </location>
</feature>
<dbReference type="Pfam" id="PF16212">
    <property type="entry name" value="PhoLip_ATPase_C"/>
    <property type="match status" value="1"/>
</dbReference>
<dbReference type="Pfam" id="PF13246">
    <property type="entry name" value="Cation_ATPase"/>
    <property type="match status" value="1"/>
</dbReference>
<feature type="binding site" evidence="14">
    <location>
        <position position="1003"/>
    </location>
    <ligand>
        <name>ATP</name>
        <dbReference type="ChEBI" id="CHEBI:30616"/>
    </ligand>
</feature>
<reference evidence="21" key="1">
    <citation type="submission" date="2021-11" db="EMBL/GenBank/DDBJ databases">
        <authorList>
            <person name="Schell T."/>
        </authorList>
    </citation>
    <scope>NUCLEOTIDE SEQUENCE</scope>
    <source>
        <strain evidence="21">M5</strain>
    </source>
</reference>
<feature type="binding site" evidence="15">
    <location>
        <position position="616"/>
    </location>
    <ligand>
        <name>Mg(2+)</name>
        <dbReference type="ChEBI" id="CHEBI:18420"/>
    </ligand>
</feature>
<evidence type="ECO:0000256" key="14">
    <source>
        <dbReference type="PIRSR" id="PIRSR606539-2"/>
    </source>
</evidence>
<feature type="compositionally biased region" description="Polar residues" evidence="17">
    <location>
        <begin position="762"/>
        <end position="775"/>
    </location>
</feature>
<dbReference type="PROSITE" id="PS00154">
    <property type="entry name" value="ATPASE_E1_E2"/>
    <property type="match status" value="1"/>
</dbReference>
<evidence type="ECO:0000256" key="5">
    <source>
        <dbReference type="ARBA" id="ARBA00022723"/>
    </source>
</evidence>
<evidence type="ECO:0000256" key="17">
    <source>
        <dbReference type="SAM" id="MobiDB-lite"/>
    </source>
</evidence>
<dbReference type="SUPFAM" id="SSF56784">
    <property type="entry name" value="HAD-like"/>
    <property type="match status" value="1"/>
</dbReference>
<feature type="active site" description="4-aspartylphosphate intermediate" evidence="13">
    <location>
        <position position="614"/>
    </location>
</feature>
<keyword evidence="6 14" id="KW-0547">Nucleotide-binding</keyword>
<feature type="binding site" evidence="14">
    <location>
        <position position="1085"/>
    </location>
    <ligand>
        <name>ATP</name>
        <dbReference type="ChEBI" id="CHEBI:30616"/>
    </ligand>
</feature>
<evidence type="ECO:0000256" key="4">
    <source>
        <dbReference type="ARBA" id="ARBA00022692"/>
    </source>
</evidence>
<feature type="region of interest" description="Disordered" evidence="17">
    <location>
        <begin position="213"/>
        <end position="234"/>
    </location>
</feature>
<proteinExistence type="inferred from homology"/>
<feature type="transmembrane region" description="Helical" evidence="16">
    <location>
        <begin position="1395"/>
        <end position="1414"/>
    </location>
</feature>
<dbReference type="GO" id="GO:0000287">
    <property type="term" value="F:magnesium ion binding"/>
    <property type="evidence" value="ECO:0007669"/>
    <property type="project" value="UniProtKB-UniRule"/>
</dbReference>
<feature type="binding site" evidence="14">
    <location>
        <position position="965"/>
    </location>
    <ligand>
        <name>ATP</name>
        <dbReference type="ChEBI" id="CHEBI:30616"/>
    </ligand>
</feature>
<dbReference type="InterPro" id="IPR008250">
    <property type="entry name" value="ATPase_P-typ_transduc_dom_A_sf"/>
</dbReference>
<feature type="compositionally biased region" description="Polar residues" evidence="17">
    <location>
        <begin position="868"/>
        <end position="885"/>
    </location>
</feature>
<feature type="domain" description="P-type ATPase C-terminal" evidence="20">
    <location>
        <begin position="1252"/>
        <end position="1496"/>
    </location>
</feature>
<feature type="region of interest" description="Disordered" evidence="17">
    <location>
        <begin position="868"/>
        <end position="891"/>
    </location>
</feature>
<dbReference type="Gene3D" id="3.40.1110.10">
    <property type="entry name" value="Calcium-transporting ATPase, cytoplasmic domain N"/>
    <property type="match status" value="2"/>
</dbReference>
<gene>
    <name evidence="21" type="ORF">DGAL_LOCUS3150</name>
</gene>
<feature type="binding site" evidence="14">
    <location>
        <position position="1083"/>
    </location>
    <ligand>
        <name>ATP</name>
        <dbReference type="ChEBI" id="CHEBI:30616"/>
    </ligand>
</feature>
<dbReference type="EC" id="7.6.2.1" evidence="16"/>
<dbReference type="EMBL" id="CAKKLH010000046">
    <property type="protein sequence ID" value="CAH0100862.1"/>
    <property type="molecule type" value="Genomic_DNA"/>
</dbReference>
<feature type="binding site" evidence="15">
    <location>
        <position position="614"/>
    </location>
    <ligand>
        <name>Mg(2+)</name>
        <dbReference type="ChEBI" id="CHEBI:18420"/>
    </ligand>
</feature>
<evidence type="ECO:0000259" key="20">
    <source>
        <dbReference type="Pfam" id="PF16212"/>
    </source>
</evidence>